<dbReference type="PANTHER" id="PTHR37017:SF11">
    <property type="entry name" value="ESTERASE_LIPASE_THIOESTERASE DOMAIN-CONTAINING PROTEIN"/>
    <property type="match status" value="1"/>
</dbReference>
<dbReference type="Proteomes" id="UP000611640">
    <property type="component" value="Chromosome"/>
</dbReference>
<evidence type="ECO:0000313" key="2">
    <source>
        <dbReference type="EMBL" id="BCJ38027.1"/>
    </source>
</evidence>
<dbReference type="EMBL" id="AP023355">
    <property type="protein sequence ID" value="BCJ38027.1"/>
    <property type="molecule type" value="Genomic_DNA"/>
</dbReference>
<dbReference type="InterPro" id="IPR052897">
    <property type="entry name" value="Sec-Metab_Biosynth_Hydrolase"/>
</dbReference>
<evidence type="ECO:0000313" key="3">
    <source>
        <dbReference type="Proteomes" id="UP000611640"/>
    </source>
</evidence>
<dbReference type="KEGG" id="atl:Athai_55300"/>
<organism evidence="2 3">
    <name type="scientific">Actinocatenispora thailandica</name>
    <dbReference type="NCBI Taxonomy" id="227318"/>
    <lineage>
        <taxon>Bacteria</taxon>
        <taxon>Bacillati</taxon>
        <taxon>Actinomycetota</taxon>
        <taxon>Actinomycetes</taxon>
        <taxon>Micromonosporales</taxon>
        <taxon>Micromonosporaceae</taxon>
        <taxon>Actinocatenispora</taxon>
    </lineage>
</organism>
<dbReference type="AlphaFoldDB" id="A0A7R7DVD8"/>
<dbReference type="InterPro" id="IPR000073">
    <property type="entry name" value="AB_hydrolase_1"/>
</dbReference>
<dbReference type="Gene3D" id="3.40.50.1820">
    <property type="entry name" value="alpha/beta hydrolase"/>
    <property type="match status" value="1"/>
</dbReference>
<keyword evidence="3" id="KW-1185">Reference proteome</keyword>
<proteinExistence type="predicted"/>
<reference evidence="2 3" key="1">
    <citation type="submission" date="2020-08" db="EMBL/GenBank/DDBJ databases">
        <title>Whole genome shotgun sequence of Actinocatenispora thailandica NBRC 105041.</title>
        <authorList>
            <person name="Komaki H."/>
            <person name="Tamura T."/>
        </authorList>
    </citation>
    <scope>NUCLEOTIDE SEQUENCE [LARGE SCALE GENOMIC DNA]</scope>
    <source>
        <strain evidence="2 3">NBRC 105041</strain>
    </source>
</reference>
<feature type="domain" description="AB hydrolase-1" evidence="1">
    <location>
        <begin position="9"/>
        <end position="233"/>
    </location>
</feature>
<sequence length="242" mass="25544">MTTNDNPTVVLVHGAWHSPWCWTPVIAELDQYGIHSVTVDLPSCRTVDGAPAGDMHADAAEIRRTLDRYQDVVLVAHSYGGIPATEGAAGHPAVRHLVYVAAYNADEGEALGGYAVPNPGPDVLNPPLDLTMGENGMMGVKTERAATLFYNGMPPEAAEAAVAQLRPMSAAVLEQSPTAIAWRDIPSTYVLTGQDNATPTVVQRELCKRAGSVVELADSCHSPMLAAPKRVADIIGSVVAGR</sequence>
<dbReference type="Pfam" id="PF12697">
    <property type="entry name" value="Abhydrolase_6"/>
    <property type="match status" value="1"/>
</dbReference>
<dbReference type="InterPro" id="IPR029058">
    <property type="entry name" value="AB_hydrolase_fold"/>
</dbReference>
<gene>
    <name evidence="2" type="ORF">Athai_55300</name>
</gene>
<dbReference type="PANTHER" id="PTHR37017">
    <property type="entry name" value="AB HYDROLASE-1 DOMAIN-CONTAINING PROTEIN-RELATED"/>
    <property type="match status" value="1"/>
</dbReference>
<accession>A0A7R7DVD8</accession>
<dbReference type="RefSeq" id="WP_203964130.1">
    <property type="nucleotide sequence ID" value="NZ_AP023355.1"/>
</dbReference>
<evidence type="ECO:0000259" key="1">
    <source>
        <dbReference type="Pfam" id="PF12697"/>
    </source>
</evidence>
<dbReference type="SUPFAM" id="SSF53474">
    <property type="entry name" value="alpha/beta-Hydrolases"/>
    <property type="match status" value="1"/>
</dbReference>
<name>A0A7R7DVD8_9ACTN</name>
<protein>
    <recommendedName>
        <fullName evidence="1">AB hydrolase-1 domain-containing protein</fullName>
    </recommendedName>
</protein>
<dbReference type="GO" id="GO:0003824">
    <property type="term" value="F:catalytic activity"/>
    <property type="evidence" value="ECO:0007669"/>
    <property type="project" value="UniProtKB-ARBA"/>
</dbReference>